<proteinExistence type="predicted"/>
<feature type="compositionally biased region" description="Gly residues" evidence="1">
    <location>
        <begin position="24"/>
        <end position="34"/>
    </location>
</feature>
<evidence type="ECO:0000256" key="1">
    <source>
        <dbReference type="SAM" id="MobiDB-lite"/>
    </source>
</evidence>
<protein>
    <submittedName>
        <fullName evidence="2">Uncharacterized protein</fullName>
    </submittedName>
</protein>
<keyword evidence="3" id="KW-1185">Reference proteome</keyword>
<evidence type="ECO:0000313" key="3">
    <source>
        <dbReference type="Proteomes" id="UP001501752"/>
    </source>
</evidence>
<organism evidence="2 3">
    <name type="scientific">Kitasatospora terrestris</name>
    <dbReference type="NCBI Taxonomy" id="258051"/>
    <lineage>
        <taxon>Bacteria</taxon>
        <taxon>Bacillati</taxon>
        <taxon>Actinomycetota</taxon>
        <taxon>Actinomycetes</taxon>
        <taxon>Kitasatosporales</taxon>
        <taxon>Streptomycetaceae</taxon>
        <taxon>Kitasatospora</taxon>
    </lineage>
</organism>
<evidence type="ECO:0000313" key="2">
    <source>
        <dbReference type="EMBL" id="GAA4830351.1"/>
    </source>
</evidence>
<accession>A0ABP9DC47</accession>
<dbReference type="EMBL" id="BAABIS010000001">
    <property type="protein sequence ID" value="GAA4830351.1"/>
    <property type="molecule type" value="Genomic_DNA"/>
</dbReference>
<dbReference type="Proteomes" id="UP001501752">
    <property type="component" value="Unassembled WGS sequence"/>
</dbReference>
<gene>
    <name evidence="2" type="ORF">GCM10023235_00380</name>
</gene>
<feature type="region of interest" description="Disordered" evidence="1">
    <location>
        <begin position="1"/>
        <end position="36"/>
    </location>
</feature>
<name>A0ABP9DC47_9ACTN</name>
<comment type="caution">
    <text evidence="2">The sequence shown here is derived from an EMBL/GenBank/DDBJ whole genome shotgun (WGS) entry which is preliminary data.</text>
</comment>
<reference evidence="3" key="1">
    <citation type="journal article" date="2019" name="Int. J. Syst. Evol. Microbiol.">
        <title>The Global Catalogue of Microorganisms (GCM) 10K type strain sequencing project: providing services to taxonomists for standard genome sequencing and annotation.</title>
        <authorList>
            <consortium name="The Broad Institute Genomics Platform"/>
            <consortium name="The Broad Institute Genome Sequencing Center for Infectious Disease"/>
            <person name="Wu L."/>
            <person name="Ma J."/>
        </authorList>
    </citation>
    <scope>NUCLEOTIDE SEQUENCE [LARGE SCALE GENOMIC DNA]</scope>
    <source>
        <strain evidence="3">JCM 13006</strain>
    </source>
</reference>
<sequence>MRSARAGRRGGAGQSCSFDARGSELGGRSAGGATLGAQPRGGHLVAQVAGLAQDPLGGTLQLRLQHGQRLDTARIIALAATGLLQALEEPGGTTLDSDGELQEPVVARRSGVACFDARGNEGIRDGVLLVHLAAAAVGPGGAGAAAVDRVPAQPGGAQPGPALRAAGSRQLLLTGRFVPGFGAQVPRQVGVVSPVSRRVMRLIMATWTMASERAGSAS</sequence>